<keyword evidence="2" id="KW-1185">Reference proteome</keyword>
<proteinExistence type="predicted"/>
<reference evidence="2" key="1">
    <citation type="journal article" date="2013" name="Nature">
        <title>Draft genome of the wheat A-genome progenitor Triticum urartu.</title>
        <authorList>
            <person name="Ling H.Q."/>
            <person name="Zhao S."/>
            <person name="Liu D."/>
            <person name="Wang J."/>
            <person name="Sun H."/>
            <person name="Zhang C."/>
            <person name="Fan H."/>
            <person name="Li D."/>
            <person name="Dong L."/>
            <person name="Tao Y."/>
            <person name="Gao C."/>
            <person name="Wu H."/>
            <person name="Li Y."/>
            <person name="Cui Y."/>
            <person name="Guo X."/>
            <person name="Zheng S."/>
            <person name="Wang B."/>
            <person name="Yu K."/>
            <person name="Liang Q."/>
            <person name="Yang W."/>
            <person name="Lou X."/>
            <person name="Chen J."/>
            <person name="Feng M."/>
            <person name="Jian J."/>
            <person name="Zhang X."/>
            <person name="Luo G."/>
            <person name="Jiang Y."/>
            <person name="Liu J."/>
            <person name="Wang Z."/>
            <person name="Sha Y."/>
            <person name="Zhang B."/>
            <person name="Wu H."/>
            <person name="Tang D."/>
            <person name="Shen Q."/>
            <person name="Xue P."/>
            <person name="Zou S."/>
            <person name="Wang X."/>
            <person name="Liu X."/>
            <person name="Wang F."/>
            <person name="Yang Y."/>
            <person name="An X."/>
            <person name="Dong Z."/>
            <person name="Zhang K."/>
            <person name="Zhang X."/>
            <person name="Luo M.C."/>
            <person name="Dvorak J."/>
            <person name="Tong Y."/>
            <person name="Wang J."/>
            <person name="Yang H."/>
            <person name="Li Z."/>
            <person name="Wang D."/>
            <person name="Zhang A."/>
            <person name="Wang J."/>
        </authorList>
    </citation>
    <scope>NUCLEOTIDE SEQUENCE</scope>
    <source>
        <strain evidence="2">cv. G1812</strain>
    </source>
</reference>
<dbReference type="Proteomes" id="UP000015106">
    <property type="component" value="Chromosome 5"/>
</dbReference>
<sequence length="67" mass="7524">LVDVSHHLILNHELHKLPLITLQNPNKSAHPTPETISHTPASAVVRMNAKGKPTIPRLQMSTFRKYP</sequence>
<organism evidence="1 2">
    <name type="scientific">Triticum urartu</name>
    <name type="common">Red wild einkorn</name>
    <name type="synonym">Crithodium urartu</name>
    <dbReference type="NCBI Taxonomy" id="4572"/>
    <lineage>
        <taxon>Eukaryota</taxon>
        <taxon>Viridiplantae</taxon>
        <taxon>Streptophyta</taxon>
        <taxon>Embryophyta</taxon>
        <taxon>Tracheophyta</taxon>
        <taxon>Spermatophyta</taxon>
        <taxon>Magnoliopsida</taxon>
        <taxon>Liliopsida</taxon>
        <taxon>Poales</taxon>
        <taxon>Poaceae</taxon>
        <taxon>BOP clade</taxon>
        <taxon>Pooideae</taxon>
        <taxon>Triticodae</taxon>
        <taxon>Triticeae</taxon>
        <taxon>Triticinae</taxon>
        <taxon>Triticum</taxon>
    </lineage>
</organism>
<dbReference type="AlphaFoldDB" id="A0A8R7QDW7"/>
<dbReference type="EnsemblPlants" id="TuG1812G0500002129.01.T01">
    <property type="protein sequence ID" value="TuG1812G0500002129.01.T01"/>
    <property type="gene ID" value="TuG1812G0500002129.01"/>
</dbReference>
<dbReference type="Gramene" id="TuG1812G0500002129.01.T01">
    <property type="protein sequence ID" value="TuG1812G0500002129.01.T01"/>
    <property type="gene ID" value="TuG1812G0500002129.01"/>
</dbReference>
<evidence type="ECO:0000313" key="2">
    <source>
        <dbReference type="Proteomes" id="UP000015106"/>
    </source>
</evidence>
<reference evidence="1" key="3">
    <citation type="submission" date="2022-06" db="UniProtKB">
        <authorList>
            <consortium name="EnsemblPlants"/>
        </authorList>
    </citation>
    <scope>IDENTIFICATION</scope>
</reference>
<accession>A0A8R7QDW7</accession>
<evidence type="ECO:0000313" key="1">
    <source>
        <dbReference type="EnsemblPlants" id="TuG1812G0500002129.01.T01"/>
    </source>
</evidence>
<name>A0A8R7QDW7_TRIUA</name>
<protein>
    <submittedName>
        <fullName evidence="1">Uncharacterized protein</fullName>
    </submittedName>
</protein>
<reference evidence="1" key="2">
    <citation type="submission" date="2018-03" db="EMBL/GenBank/DDBJ databases">
        <title>The Triticum urartu genome reveals the dynamic nature of wheat genome evolution.</title>
        <authorList>
            <person name="Ling H."/>
            <person name="Ma B."/>
            <person name="Shi X."/>
            <person name="Liu H."/>
            <person name="Dong L."/>
            <person name="Sun H."/>
            <person name="Cao Y."/>
            <person name="Gao Q."/>
            <person name="Zheng S."/>
            <person name="Li Y."/>
            <person name="Yu Y."/>
            <person name="Du H."/>
            <person name="Qi M."/>
            <person name="Li Y."/>
            <person name="Yu H."/>
            <person name="Cui Y."/>
            <person name="Wang N."/>
            <person name="Chen C."/>
            <person name="Wu H."/>
            <person name="Zhao Y."/>
            <person name="Zhang J."/>
            <person name="Li Y."/>
            <person name="Zhou W."/>
            <person name="Zhang B."/>
            <person name="Hu W."/>
            <person name="Eijk M."/>
            <person name="Tang J."/>
            <person name="Witsenboer H."/>
            <person name="Zhao S."/>
            <person name="Li Z."/>
            <person name="Zhang A."/>
            <person name="Wang D."/>
            <person name="Liang C."/>
        </authorList>
    </citation>
    <scope>NUCLEOTIDE SEQUENCE [LARGE SCALE GENOMIC DNA]</scope>
    <source>
        <strain evidence="1">cv. G1812</strain>
    </source>
</reference>